<dbReference type="RefSeq" id="WP_166669944.1">
    <property type="nucleotide sequence ID" value="NZ_SORI01000001.1"/>
</dbReference>
<accession>A0A4V3HHE8</accession>
<evidence type="ECO:0000313" key="8">
    <source>
        <dbReference type="Proteomes" id="UP000295066"/>
    </source>
</evidence>
<dbReference type="InterPro" id="IPR007016">
    <property type="entry name" value="O-antigen_ligase-rel_domated"/>
</dbReference>
<dbReference type="InterPro" id="IPR051533">
    <property type="entry name" value="WaaL-like"/>
</dbReference>
<feature type="transmembrane region" description="Helical" evidence="5">
    <location>
        <begin position="364"/>
        <end position="382"/>
    </location>
</feature>
<evidence type="ECO:0000256" key="3">
    <source>
        <dbReference type="ARBA" id="ARBA00022989"/>
    </source>
</evidence>
<keyword evidence="7" id="KW-0436">Ligase</keyword>
<feature type="transmembrane region" description="Helical" evidence="5">
    <location>
        <begin position="214"/>
        <end position="236"/>
    </location>
</feature>
<keyword evidence="8" id="KW-1185">Reference proteome</keyword>
<reference evidence="7 8" key="1">
    <citation type="submission" date="2019-03" db="EMBL/GenBank/DDBJ databases">
        <title>Genomic Encyclopedia of Type Strains, Phase IV (KMG-IV): sequencing the most valuable type-strain genomes for metagenomic binning, comparative biology and taxonomic classification.</title>
        <authorList>
            <person name="Goeker M."/>
        </authorList>
    </citation>
    <scope>NUCLEOTIDE SEQUENCE [LARGE SCALE GENOMIC DNA]</scope>
    <source>
        <strain evidence="7 8">DSM 25964</strain>
    </source>
</reference>
<feature type="transmembrane region" description="Helical" evidence="5">
    <location>
        <begin position="20"/>
        <end position="47"/>
    </location>
</feature>
<comment type="subcellular location">
    <subcellularLocation>
        <location evidence="1">Membrane</location>
        <topology evidence="1">Multi-pass membrane protein</topology>
    </subcellularLocation>
</comment>
<keyword evidence="2 5" id="KW-0812">Transmembrane</keyword>
<organism evidence="7 8">
    <name type="scientific">Aminivibrio pyruvatiphilus</name>
    <dbReference type="NCBI Taxonomy" id="1005740"/>
    <lineage>
        <taxon>Bacteria</taxon>
        <taxon>Thermotogati</taxon>
        <taxon>Synergistota</taxon>
        <taxon>Synergistia</taxon>
        <taxon>Synergistales</taxon>
        <taxon>Aminobacteriaceae</taxon>
        <taxon>Aminivibrio</taxon>
    </lineage>
</organism>
<dbReference type="PANTHER" id="PTHR37422">
    <property type="entry name" value="TEICHURONIC ACID BIOSYNTHESIS PROTEIN TUAE"/>
    <property type="match status" value="1"/>
</dbReference>
<gene>
    <name evidence="7" type="ORF">C8D99_101261</name>
</gene>
<dbReference type="Proteomes" id="UP000295066">
    <property type="component" value="Unassembled WGS sequence"/>
</dbReference>
<evidence type="ECO:0000313" key="7">
    <source>
        <dbReference type="EMBL" id="TDY65111.1"/>
    </source>
</evidence>
<evidence type="ECO:0000259" key="6">
    <source>
        <dbReference type="Pfam" id="PF04932"/>
    </source>
</evidence>
<keyword evidence="3 5" id="KW-1133">Transmembrane helix</keyword>
<dbReference type="PANTHER" id="PTHR37422:SF13">
    <property type="entry name" value="LIPOPOLYSACCHARIDE BIOSYNTHESIS PROTEIN PA4999-RELATED"/>
    <property type="match status" value="1"/>
</dbReference>
<evidence type="ECO:0000256" key="2">
    <source>
        <dbReference type="ARBA" id="ARBA00022692"/>
    </source>
</evidence>
<dbReference type="EMBL" id="SORI01000001">
    <property type="protein sequence ID" value="TDY65111.1"/>
    <property type="molecule type" value="Genomic_DNA"/>
</dbReference>
<feature type="domain" description="O-antigen ligase-related" evidence="6">
    <location>
        <begin position="181"/>
        <end position="340"/>
    </location>
</feature>
<feature type="transmembrane region" description="Helical" evidence="5">
    <location>
        <begin position="86"/>
        <end position="106"/>
    </location>
</feature>
<keyword evidence="4 5" id="KW-0472">Membrane</keyword>
<protein>
    <submittedName>
        <fullName evidence="7">O-antigen ligase</fullName>
    </submittedName>
</protein>
<dbReference type="AlphaFoldDB" id="A0A4V3HHE8"/>
<feature type="transmembrane region" description="Helical" evidence="5">
    <location>
        <begin position="59"/>
        <end position="80"/>
    </location>
</feature>
<feature type="transmembrane region" description="Helical" evidence="5">
    <location>
        <begin position="331"/>
        <end position="352"/>
    </location>
</feature>
<feature type="transmembrane region" description="Helical" evidence="5">
    <location>
        <begin position="177"/>
        <end position="208"/>
    </location>
</feature>
<feature type="transmembrane region" description="Helical" evidence="5">
    <location>
        <begin position="118"/>
        <end position="138"/>
    </location>
</feature>
<proteinExistence type="predicted"/>
<dbReference type="GO" id="GO:0016020">
    <property type="term" value="C:membrane"/>
    <property type="evidence" value="ECO:0007669"/>
    <property type="project" value="UniProtKB-SubCell"/>
</dbReference>
<evidence type="ECO:0000256" key="4">
    <source>
        <dbReference type="ARBA" id="ARBA00023136"/>
    </source>
</evidence>
<sequence length="409" mass="46455">MNFRIFKPDFWQSVTLVEFGFLWSVLFAVWGPVPRYLGWLLAIIGLLSGKLRGNGRTGVLHPFLKAGLLFVLLWGLPSSFFRKPDLFTFLKGYSLALEFAFSLWLAARVFSKESLQRFWVVLSASVVLAIIQTLYAFFFENHFAGLFSNINTLGFYGVILLPLFLSRTFEKGSVISWLVSAGILFVICLSSSSSAWIAGAFSLVLLSIMGGAKYLFKMFFLFSLFAVIFAGVWGGLERLNPELKQTFARYMDRELEQLLSFGNPSKFTTNRSFIWQGAANLIEKYPLSGWGWGAFNDPFAKINSSWWDVKKTRLRAQNVDDAHNMYLNLSVYGGIPTTLSVLALFLFSAYRAYVFSRKKAGDQWFWIAVSASILSILFYSLAGDVFSIRYKFACIFWYYMGFAGRSDVE</sequence>
<feature type="transmembrane region" description="Helical" evidence="5">
    <location>
        <begin position="144"/>
        <end position="165"/>
    </location>
</feature>
<dbReference type="GO" id="GO:0016874">
    <property type="term" value="F:ligase activity"/>
    <property type="evidence" value="ECO:0007669"/>
    <property type="project" value="UniProtKB-KW"/>
</dbReference>
<evidence type="ECO:0000256" key="1">
    <source>
        <dbReference type="ARBA" id="ARBA00004141"/>
    </source>
</evidence>
<evidence type="ECO:0000256" key="5">
    <source>
        <dbReference type="SAM" id="Phobius"/>
    </source>
</evidence>
<name>A0A4V3HHE8_9BACT</name>
<dbReference type="Pfam" id="PF04932">
    <property type="entry name" value="Wzy_C"/>
    <property type="match status" value="1"/>
</dbReference>
<comment type="caution">
    <text evidence="7">The sequence shown here is derived from an EMBL/GenBank/DDBJ whole genome shotgun (WGS) entry which is preliminary data.</text>
</comment>